<keyword evidence="4" id="KW-1185">Reference proteome</keyword>
<dbReference type="RefSeq" id="WP_317626911.1">
    <property type="nucleotide sequence ID" value="NZ_JANFFA010000004.1"/>
</dbReference>
<gene>
    <name evidence="3" type="ORF">NOI20_14305</name>
</gene>
<evidence type="ECO:0000313" key="4">
    <source>
        <dbReference type="Proteomes" id="UP001227162"/>
    </source>
</evidence>
<dbReference type="InterPro" id="IPR019223">
    <property type="entry name" value="DUF2147"/>
</dbReference>
<protein>
    <submittedName>
        <fullName evidence="3">DUF2147 domain-containing protein</fullName>
    </submittedName>
</protein>
<dbReference type="Gene3D" id="2.40.128.520">
    <property type="match status" value="1"/>
</dbReference>
<feature type="signal peptide" evidence="1">
    <location>
        <begin position="1"/>
        <end position="22"/>
    </location>
</feature>
<keyword evidence="1" id="KW-0732">Signal</keyword>
<dbReference type="PANTHER" id="PTHR36919:SF2">
    <property type="entry name" value="BLL6627 PROTEIN"/>
    <property type="match status" value="1"/>
</dbReference>
<dbReference type="EMBL" id="JANFFA010000004">
    <property type="protein sequence ID" value="MDQ2095288.1"/>
    <property type="molecule type" value="Genomic_DNA"/>
</dbReference>
<evidence type="ECO:0000313" key="3">
    <source>
        <dbReference type="EMBL" id="MDQ2095288.1"/>
    </source>
</evidence>
<proteinExistence type="predicted"/>
<dbReference type="Pfam" id="PF09917">
    <property type="entry name" value="DUF2147"/>
    <property type="match status" value="1"/>
</dbReference>
<feature type="domain" description="DUF2147" evidence="2">
    <location>
        <begin position="27"/>
        <end position="128"/>
    </location>
</feature>
<dbReference type="AlphaFoldDB" id="A0AAJ1X5I8"/>
<sequence>MRRIAAFVSFMFSTVLGLPALAESAEGLWLTGPDRKGQVGHVQFARCGPALCGTILRAYDASGARVNTPNVGKRVIFGMSQESGSTYQGKMILPQFKTTIDGTMKVSGQQMKLRGCYAGLCQTQTWTRLK</sequence>
<evidence type="ECO:0000256" key="1">
    <source>
        <dbReference type="SAM" id="SignalP"/>
    </source>
</evidence>
<evidence type="ECO:0000259" key="2">
    <source>
        <dbReference type="Pfam" id="PF09917"/>
    </source>
</evidence>
<name>A0AAJ1X5I8_9RHOB</name>
<dbReference type="PANTHER" id="PTHR36919">
    <property type="entry name" value="BLR1215 PROTEIN"/>
    <property type="match status" value="1"/>
</dbReference>
<comment type="caution">
    <text evidence="3">The sequence shown here is derived from an EMBL/GenBank/DDBJ whole genome shotgun (WGS) entry which is preliminary data.</text>
</comment>
<accession>A0AAJ1X5I8</accession>
<reference evidence="3" key="2">
    <citation type="submission" date="2023-04" db="EMBL/GenBank/DDBJ databases">
        <title>'Rhodoalgimonas zhirmunskyi' gen. nov., isolated from a red alga.</title>
        <authorList>
            <person name="Nedashkovskaya O.I."/>
            <person name="Otstavnykh N.Y."/>
            <person name="Bystritskaya E.P."/>
            <person name="Balabanova L.A."/>
            <person name="Isaeva M.P."/>
        </authorList>
    </citation>
    <scope>NUCLEOTIDE SEQUENCE</scope>
    <source>
        <strain evidence="3">10Alg 79</strain>
    </source>
</reference>
<feature type="chain" id="PRO_5042483967" evidence="1">
    <location>
        <begin position="23"/>
        <end position="130"/>
    </location>
</feature>
<dbReference type="Proteomes" id="UP001227162">
    <property type="component" value="Unassembled WGS sequence"/>
</dbReference>
<reference evidence="3" key="1">
    <citation type="submission" date="2022-07" db="EMBL/GenBank/DDBJ databases">
        <authorList>
            <person name="Otstavnykh N."/>
            <person name="Isaeva M."/>
            <person name="Bystritskaya E."/>
        </authorList>
    </citation>
    <scope>NUCLEOTIDE SEQUENCE</scope>
    <source>
        <strain evidence="3">10Alg 79</strain>
    </source>
</reference>
<organism evidence="3 4">
    <name type="scientific">Rhodalgimonas zhirmunskyi</name>
    <dbReference type="NCBI Taxonomy" id="2964767"/>
    <lineage>
        <taxon>Bacteria</taxon>
        <taxon>Pseudomonadati</taxon>
        <taxon>Pseudomonadota</taxon>
        <taxon>Alphaproteobacteria</taxon>
        <taxon>Rhodobacterales</taxon>
        <taxon>Roseobacteraceae</taxon>
        <taxon>Rhodalgimonas</taxon>
    </lineage>
</organism>